<gene>
    <name evidence="7" type="primary">sigW_8</name>
    <name evidence="7" type="ORF">Mal15_49510</name>
</gene>
<dbReference type="Gene3D" id="1.10.1740.10">
    <property type="match status" value="1"/>
</dbReference>
<evidence type="ECO:0000256" key="2">
    <source>
        <dbReference type="ARBA" id="ARBA00023015"/>
    </source>
</evidence>
<dbReference type="Gene3D" id="1.10.10.10">
    <property type="entry name" value="Winged helix-like DNA-binding domain superfamily/Winged helix DNA-binding domain"/>
    <property type="match status" value="1"/>
</dbReference>
<protein>
    <submittedName>
        <fullName evidence="7">ECF RNA polymerase sigma factor SigW</fullName>
    </submittedName>
</protein>
<evidence type="ECO:0000313" key="8">
    <source>
        <dbReference type="Proteomes" id="UP000321353"/>
    </source>
</evidence>
<name>A0A5B9MMK3_9BACT</name>
<dbReference type="Proteomes" id="UP000321353">
    <property type="component" value="Chromosome"/>
</dbReference>
<dbReference type="InterPro" id="IPR039425">
    <property type="entry name" value="RNA_pol_sigma-70-like"/>
</dbReference>
<keyword evidence="2" id="KW-0805">Transcription regulation</keyword>
<dbReference type="GO" id="GO:0006352">
    <property type="term" value="P:DNA-templated transcription initiation"/>
    <property type="evidence" value="ECO:0007669"/>
    <property type="project" value="InterPro"/>
</dbReference>
<evidence type="ECO:0000313" key="7">
    <source>
        <dbReference type="EMBL" id="QEG00875.1"/>
    </source>
</evidence>
<sequence length="198" mass="22375">MISENTDSHVTRTSLLGRARERDRQAWSELVDLYGPLIAHWCGRCGLDRHAAADCTQEVFAALARSIGQFEPANTSGSFRAWLWTITSNKAKDRHRADARHIRADGGSTAFQTLNNVPDPHGVPEDEPTDDDQINGLTVRGLKQIRHEFADKTWRIFERAVIDDIPAATVAEEFDITPATVRQTRSRILRRLRQYLGE</sequence>
<dbReference type="InterPro" id="IPR036388">
    <property type="entry name" value="WH-like_DNA-bd_sf"/>
</dbReference>
<evidence type="ECO:0000256" key="5">
    <source>
        <dbReference type="ARBA" id="ARBA00023163"/>
    </source>
</evidence>
<evidence type="ECO:0000256" key="1">
    <source>
        <dbReference type="ARBA" id="ARBA00010641"/>
    </source>
</evidence>
<dbReference type="PANTHER" id="PTHR43133:SF8">
    <property type="entry name" value="RNA POLYMERASE SIGMA FACTOR HI_1459-RELATED"/>
    <property type="match status" value="1"/>
</dbReference>
<dbReference type="EMBL" id="CP036264">
    <property type="protein sequence ID" value="QEG00875.1"/>
    <property type="molecule type" value="Genomic_DNA"/>
</dbReference>
<dbReference type="InterPro" id="IPR007627">
    <property type="entry name" value="RNA_pol_sigma70_r2"/>
</dbReference>
<dbReference type="InterPro" id="IPR014284">
    <property type="entry name" value="RNA_pol_sigma-70_dom"/>
</dbReference>
<dbReference type="GO" id="GO:0016987">
    <property type="term" value="F:sigma factor activity"/>
    <property type="evidence" value="ECO:0007669"/>
    <property type="project" value="UniProtKB-KW"/>
</dbReference>
<dbReference type="SUPFAM" id="SSF88659">
    <property type="entry name" value="Sigma3 and sigma4 domains of RNA polymerase sigma factors"/>
    <property type="match status" value="1"/>
</dbReference>
<dbReference type="NCBIfam" id="TIGR02937">
    <property type="entry name" value="sigma70-ECF"/>
    <property type="match status" value="1"/>
</dbReference>
<dbReference type="Pfam" id="PF04542">
    <property type="entry name" value="Sigma70_r2"/>
    <property type="match status" value="1"/>
</dbReference>
<dbReference type="InterPro" id="IPR013324">
    <property type="entry name" value="RNA_pol_sigma_r3/r4-like"/>
</dbReference>
<evidence type="ECO:0000256" key="3">
    <source>
        <dbReference type="ARBA" id="ARBA00023082"/>
    </source>
</evidence>
<dbReference type="AlphaFoldDB" id="A0A5B9MMK3"/>
<evidence type="ECO:0000259" key="6">
    <source>
        <dbReference type="Pfam" id="PF04542"/>
    </source>
</evidence>
<comment type="similarity">
    <text evidence="1">Belongs to the sigma-70 factor family. ECF subfamily.</text>
</comment>
<accession>A0A5B9MMK3</accession>
<dbReference type="GO" id="GO:0003677">
    <property type="term" value="F:DNA binding"/>
    <property type="evidence" value="ECO:0007669"/>
    <property type="project" value="UniProtKB-KW"/>
</dbReference>
<dbReference type="KEGG" id="smam:Mal15_49510"/>
<keyword evidence="5" id="KW-0804">Transcription</keyword>
<dbReference type="InterPro" id="IPR013325">
    <property type="entry name" value="RNA_pol_sigma_r2"/>
</dbReference>
<dbReference type="PANTHER" id="PTHR43133">
    <property type="entry name" value="RNA POLYMERASE ECF-TYPE SIGMA FACTO"/>
    <property type="match status" value="1"/>
</dbReference>
<keyword evidence="3" id="KW-0731">Sigma factor</keyword>
<organism evidence="7 8">
    <name type="scientific">Stieleria maiorica</name>
    <dbReference type="NCBI Taxonomy" id="2795974"/>
    <lineage>
        <taxon>Bacteria</taxon>
        <taxon>Pseudomonadati</taxon>
        <taxon>Planctomycetota</taxon>
        <taxon>Planctomycetia</taxon>
        <taxon>Pirellulales</taxon>
        <taxon>Pirellulaceae</taxon>
        <taxon>Stieleria</taxon>
    </lineage>
</organism>
<evidence type="ECO:0000256" key="4">
    <source>
        <dbReference type="ARBA" id="ARBA00023125"/>
    </source>
</evidence>
<feature type="domain" description="RNA polymerase sigma-70 region 2" evidence="6">
    <location>
        <begin position="30"/>
        <end position="100"/>
    </location>
</feature>
<dbReference type="SUPFAM" id="SSF88946">
    <property type="entry name" value="Sigma2 domain of RNA polymerase sigma factors"/>
    <property type="match status" value="1"/>
</dbReference>
<keyword evidence="4" id="KW-0238">DNA-binding</keyword>
<proteinExistence type="inferred from homology"/>
<keyword evidence="8" id="KW-1185">Reference proteome</keyword>
<reference evidence="7 8" key="1">
    <citation type="submission" date="2019-02" db="EMBL/GenBank/DDBJ databases">
        <title>Planctomycetal bacteria perform biofilm scaping via a novel small molecule.</title>
        <authorList>
            <person name="Jeske O."/>
            <person name="Boedeker C."/>
            <person name="Wiegand S."/>
            <person name="Breitling P."/>
            <person name="Kallscheuer N."/>
            <person name="Jogler M."/>
            <person name="Rohde M."/>
            <person name="Petersen J."/>
            <person name="Medema M.H."/>
            <person name="Surup F."/>
            <person name="Jogler C."/>
        </authorList>
    </citation>
    <scope>NUCLEOTIDE SEQUENCE [LARGE SCALE GENOMIC DNA]</scope>
    <source>
        <strain evidence="7 8">Mal15</strain>
    </source>
</reference>